<dbReference type="GO" id="GO:0004563">
    <property type="term" value="F:beta-N-acetylhexosaminidase activity"/>
    <property type="evidence" value="ECO:0007669"/>
    <property type="project" value="UniProtKB-EC"/>
</dbReference>
<evidence type="ECO:0000256" key="4">
    <source>
        <dbReference type="ARBA" id="ARBA00022801"/>
    </source>
</evidence>
<keyword evidence="9" id="KW-1185">Reference proteome</keyword>
<dbReference type="GO" id="GO:0005975">
    <property type="term" value="P:carbohydrate metabolic process"/>
    <property type="evidence" value="ECO:0007669"/>
    <property type="project" value="InterPro"/>
</dbReference>
<evidence type="ECO:0000256" key="5">
    <source>
        <dbReference type="SAM" id="MobiDB-lite"/>
    </source>
</evidence>
<dbReference type="RefSeq" id="XP_013244459.1">
    <property type="nucleotide sequence ID" value="XM_013389005.1"/>
</dbReference>
<evidence type="ECO:0000313" key="9">
    <source>
        <dbReference type="Proteomes" id="UP000027361"/>
    </source>
</evidence>
<dbReference type="GeneID" id="25263158"/>
<comment type="catalytic activity">
    <reaction evidence="1">
        <text>Hydrolysis of terminal non-reducing N-acetyl-D-hexosamine residues in N-acetyl-beta-D-hexosaminides.</text>
        <dbReference type="EC" id="3.2.1.52"/>
    </reaction>
</comment>
<evidence type="ECO:0000256" key="3">
    <source>
        <dbReference type="ARBA" id="ARBA00012663"/>
    </source>
</evidence>
<evidence type="ECO:0000259" key="6">
    <source>
        <dbReference type="Pfam" id="PF00728"/>
    </source>
</evidence>
<protein>
    <recommendedName>
        <fullName evidence="3">beta-N-acetylhexosaminidase</fullName>
        <ecNumber evidence="3">3.2.1.52</ecNumber>
    </recommendedName>
</protein>
<name>A0A066WGW2_TILAU</name>
<dbReference type="PANTHER" id="PTHR21040">
    <property type="entry name" value="BCDNA.GH04120"/>
    <property type="match status" value="1"/>
</dbReference>
<feature type="region of interest" description="Disordered" evidence="5">
    <location>
        <begin position="36"/>
        <end position="65"/>
    </location>
</feature>
<evidence type="ECO:0000256" key="1">
    <source>
        <dbReference type="ARBA" id="ARBA00001231"/>
    </source>
</evidence>
<dbReference type="Pfam" id="PF18088">
    <property type="entry name" value="Glyco_H_20C_C"/>
    <property type="match status" value="1"/>
</dbReference>
<dbReference type="Proteomes" id="UP000027361">
    <property type="component" value="Unassembled WGS sequence"/>
</dbReference>
<dbReference type="AlphaFoldDB" id="A0A066WGW2"/>
<keyword evidence="4 8" id="KW-0378">Hydrolase</keyword>
<dbReference type="Gene3D" id="3.20.20.80">
    <property type="entry name" value="Glycosidases"/>
    <property type="match status" value="1"/>
</dbReference>
<dbReference type="PANTHER" id="PTHR21040:SF8">
    <property type="entry name" value="BCDNA.GH04120"/>
    <property type="match status" value="1"/>
</dbReference>
<dbReference type="HOGENOM" id="CLU_343285_0_0_1"/>
<comment type="caution">
    <text evidence="8">The sequence shown here is derived from an EMBL/GenBank/DDBJ whole genome shotgun (WGS) entry which is preliminary data.</text>
</comment>
<dbReference type="OMA" id="YETIGTM"/>
<dbReference type="EMBL" id="JMSN01000020">
    <property type="protein sequence ID" value="KDN49945.1"/>
    <property type="molecule type" value="Genomic_DNA"/>
</dbReference>
<feature type="domain" description="Glycoside Hydrolase 20C C-terminal" evidence="7">
    <location>
        <begin position="742"/>
        <end position="937"/>
    </location>
</feature>
<dbReference type="CDD" id="cd06565">
    <property type="entry name" value="GH20_GcnA-like"/>
    <property type="match status" value="1"/>
</dbReference>
<dbReference type="InterPro" id="IPR041063">
    <property type="entry name" value="Glyco_H_20C_C"/>
</dbReference>
<proteinExistence type="inferred from homology"/>
<dbReference type="Pfam" id="PF00728">
    <property type="entry name" value="Glyco_hydro_20"/>
    <property type="match status" value="1"/>
</dbReference>
<dbReference type="SUPFAM" id="SSF51445">
    <property type="entry name" value="(Trans)glycosidases"/>
    <property type="match status" value="1"/>
</dbReference>
<dbReference type="InterPro" id="IPR038901">
    <property type="entry name" value="HEXDC-like"/>
</dbReference>
<accession>A0A066WGW2</accession>
<dbReference type="STRING" id="1037660.A0A066WGW2"/>
<dbReference type="Gene3D" id="1.20.120.670">
    <property type="entry name" value="N-acetyl-b-d-glucoasminidase"/>
    <property type="match status" value="1"/>
</dbReference>
<dbReference type="OrthoDB" id="2100085at2759"/>
<organism evidence="8 9">
    <name type="scientific">Tilletiaria anomala (strain ATCC 24038 / CBS 436.72 / UBC 951)</name>
    <dbReference type="NCBI Taxonomy" id="1037660"/>
    <lineage>
        <taxon>Eukaryota</taxon>
        <taxon>Fungi</taxon>
        <taxon>Dikarya</taxon>
        <taxon>Basidiomycota</taxon>
        <taxon>Ustilaginomycotina</taxon>
        <taxon>Exobasidiomycetes</taxon>
        <taxon>Georgefischeriales</taxon>
        <taxon>Tilletiariaceae</taxon>
        <taxon>Tilletiaria</taxon>
    </lineage>
</organism>
<gene>
    <name evidence="8" type="ORF">K437DRAFT_245087</name>
</gene>
<dbReference type="InterPro" id="IPR015883">
    <property type="entry name" value="Glyco_hydro_20_cat"/>
</dbReference>
<dbReference type="EC" id="3.2.1.52" evidence="3"/>
<dbReference type="InterPro" id="IPR017853">
    <property type="entry name" value="GH"/>
</dbReference>
<evidence type="ECO:0000256" key="2">
    <source>
        <dbReference type="ARBA" id="ARBA00006285"/>
    </source>
</evidence>
<feature type="domain" description="Glycoside hydrolase family 20 catalytic" evidence="6">
    <location>
        <begin position="404"/>
        <end position="592"/>
    </location>
</feature>
<reference evidence="8 9" key="1">
    <citation type="submission" date="2014-05" db="EMBL/GenBank/DDBJ databases">
        <title>Draft genome sequence of a rare smut relative, Tilletiaria anomala UBC 951.</title>
        <authorList>
            <consortium name="DOE Joint Genome Institute"/>
            <person name="Toome M."/>
            <person name="Kuo A."/>
            <person name="Henrissat B."/>
            <person name="Lipzen A."/>
            <person name="Tritt A."/>
            <person name="Yoshinaga Y."/>
            <person name="Zane M."/>
            <person name="Barry K."/>
            <person name="Grigoriev I.V."/>
            <person name="Spatafora J.W."/>
            <person name="Aimea M.C."/>
        </authorList>
    </citation>
    <scope>NUCLEOTIDE SEQUENCE [LARGE SCALE GENOMIC DNA]</scope>
    <source>
        <strain evidence="8 9">UBC 951</strain>
    </source>
</reference>
<dbReference type="InParanoid" id="A0A066WGW2"/>
<sequence length="1007" mass="111524">MAAPTAPDDPSPVEVLTNVPRLSLYEASGVTLGARGSGSPGMLNDATSPDSAAQDPQFGGRCASSSARTVGGKAGMFNGLAEGMSMANGRLFGLNPLLSSASTIDTIDSRPVHPLDAYYGAGNSHNSDQSLPSIALHIPVRWNPPFSSESVLPASVRRQAGAVCVPEDLQDGLATLAKFAVRRNVTFAQDELFPDSFALGSKGNGSGNVRRVRGTMATEEEAQIPAGCVAPGGRILAQGVGARWYWNVIFEKVDDISSHNELTDQPSNNVHRRAALGFRLTCSAPSFAPSPTSATTAEANFGEGDEIDGRPFIITVRYTRQCDAFRALGHLLGVARDCLAPYSSEGAGAADCYEGLISVSLSASPSSPSAQHQDQQQRWYIRATSLVSERLHGFEATCNVETLGTMIDCSRNGVLTVDSVKFLVRKLALMGYNMLQLYTEDTYEIPDEPFFGYLRGGYTDAELREIDDYTFALGIEAIPCIQTLGHLGQMLQWPRFVNLRDTTEVLLAEWPETYVMLEKMIAAATSPFRTKKVHLGMDETHGLGRGRYHSIFGQRNYKDPTRIFVEHLQRVNAICKRMGLKPMIWSDMLFCLQARNNSLLGYYDANTTPDVQGIPEEIELVYWDYYHTSVDSYSSRIKSHRDLRPNQSPWMAAGSWTWSRFWTALPFTFATCRASQNAIKHPSSGVKHVFLTIWGDEGNEVDLYSSLPAWLYYADHAYTAKQEVDVPLLRAKFDGIVGGSFDDFVVASRLDDTHPEKQSIDDRIHFAPNTSKWLLWEEPFFGFISPSLALSGSDLALNYQELSSYLFARLSTIPTVLAIPSAQPLLPTSIVDYPFNSRLRFPYLLAKALALKAGLRAKLHEAYTSQNWSELNRLAGPAETSQLSQLKETIEKLWKYHRQLWMSMYKPFGWEIVELRYGGLRARIDSMSTRIRRFLEHLLAGGQVGISLQDQSAADTEQIMVNPSAAETDDYEEQVTSLPELAVKLHIVYSSPDQLLDYHRATRPTYC</sequence>
<comment type="similarity">
    <text evidence="2">Belongs to the glycosyl hydrolase 20 family.</text>
</comment>
<evidence type="ECO:0000313" key="8">
    <source>
        <dbReference type="EMBL" id="KDN49945.1"/>
    </source>
</evidence>
<evidence type="ECO:0000259" key="7">
    <source>
        <dbReference type="Pfam" id="PF18088"/>
    </source>
</evidence>